<dbReference type="RefSeq" id="WP_009384955.1">
    <property type="nucleotide sequence ID" value="NZ_AMSQ01000026.1"/>
</dbReference>
<dbReference type="SUPFAM" id="SSF160240">
    <property type="entry name" value="Cation efflux protein cytoplasmic domain-like"/>
    <property type="match status" value="1"/>
</dbReference>
<dbReference type="GO" id="GO:0005886">
    <property type="term" value="C:plasma membrane"/>
    <property type="evidence" value="ECO:0007669"/>
    <property type="project" value="TreeGrafter"/>
</dbReference>
<reference evidence="11 12" key="1">
    <citation type="journal article" date="2013" name="Genome Announc.">
        <title>Genome Sequence of Staphylococcus massiliensis Strain S46, Isolated from the Surface of Healthy Human Skin.</title>
        <authorList>
            <person name="Srivastav R."/>
            <person name="Singh A."/>
            <person name="Jangir P.K."/>
            <person name="Kumari C."/>
            <person name="Muduli S."/>
            <person name="Sharma R."/>
        </authorList>
    </citation>
    <scope>NUCLEOTIDE SEQUENCE [LARGE SCALE GENOMIC DNA]</scope>
    <source>
        <strain evidence="11 12">S46</strain>
    </source>
</reference>
<evidence type="ECO:0000313" key="12">
    <source>
        <dbReference type="Proteomes" id="UP000009885"/>
    </source>
</evidence>
<dbReference type="AlphaFoldDB" id="K9AEE6"/>
<dbReference type="InterPro" id="IPR036837">
    <property type="entry name" value="Cation_efflux_CTD_sf"/>
</dbReference>
<evidence type="ECO:0000256" key="1">
    <source>
        <dbReference type="ARBA" id="ARBA00004141"/>
    </source>
</evidence>
<dbReference type="eggNOG" id="COG1230">
    <property type="taxonomic scope" value="Bacteria"/>
</dbReference>
<evidence type="ECO:0000313" key="11">
    <source>
        <dbReference type="EMBL" id="EKU45704.1"/>
    </source>
</evidence>
<dbReference type="NCBIfam" id="TIGR01297">
    <property type="entry name" value="CDF"/>
    <property type="match status" value="1"/>
</dbReference>
<evidence type="ECO:0000256" key="5">
    <source>
        <dbReference type="ARBA" id="ARBA00022989"/>
    </source>
</evidence>
<feature type="transmembrane region" description="Helical" evidence="8">
    <location>
        <begin position="85"/>
        <end position="104"/>
    </location>
</feature>
<evidence type="ECO:0000256" key="6">
    <source>
        <dbReference type="ARBA" id="ARBA00023065"/>
    </source>
</evidence>
<evidence type="ECO:0000256" key="8">
    <source>
        <dbReference type="SAM" id="Phobius"/>
    </source>
</evidence>
<dbReference type="Pfam" id="PF01545">
    <property type="entry name" value="Cation_efflux"/>
    <property type="match status" value="1"/>
</dbReference>
<accession>K9AEE6</accession>
<feature type="domain" description="Cation efflux protein cytoplasmic" evidence="10">
    <location>
        <begin position="212"/>
        <end position="287"/>
    </location>
</feature>
<protein>
    <recommendedName>
        <fullName evidence="13">Cation transporter</fullName>
    </recommendedName>
</protein>
<keyword evidence="7 8" id="KW-0472">Membrane</keyword>
<evidence type="ECO:0000259" key="9">
    <source>
        <dbReference type="Pfam" id="PF01545"/>
    </source>
</evidence>
<feature type="domain" description="Cation efflux protein transmembrane" evidence="9">
    <location>
        <begin position="16"/>
        <end position="208"/>
    </location>
</feature>
<comment type="subcellular location">
    <subcellularLocation>
        <location evidence="1">Membrane</location>
        <topology evidence="1">Multi-pass membrane protein</topology>
    </subcellularLocation>
</comment>
<evidence type="ECO:0000259" key="10">
    <source>
        <dbReference type="Pfam" id="PF16916"/>
    </source>
</evidence>
<feature type="transmembrane region" description="Helical" evidence="8">
    <location>
        <begin position="151"/>
        <end position="172"/>
    </location>
</feature>
<keyword evidence="12" id="KW-1185">Reference proteome</keyword>
<dbReference type="Proteomes" id="UP000009885">
    <property type="component" value="Unassembled WGS sequence"/>
</dbReference>
<proteinExistence type="inferred from homology"/>
<sequence>MSEHHHVHTNNKKVLALSVILIGGFMIIECIGGFLTGSLALLSDSVHMLSDTVSLLVALLAFIFAEKKANTDKTYGYKRFEILAALFNGVTLIIISVFIIIEAIKRFFYPPEIMSLEMFWISVIGLVINVIVAMLMFKGGDTKHNINMKGAFLHVIGDLLGSIGAIIAALLIFAFNVVIADTIASLIVALLILRSGWSITQTSINILMEGTPKEVDVEAVFETILTYEEIKSVHDCHVWSITSGVNALSCHATVSQDLSTSEGEALLNDIESSLKALHIHHMTIQLETINHQHDDNFLCTHIH</sequence>
<dbReference type="PANTHER" id="PTHR11562">
    <property type="entry name" value="CATION EFFLUX PROTEIN/ ZINC TRANSPORTER"/>
    <property type="match status" value="1"/>
</dbReference>
<dbReference type="InterPro" id="IPR058533">
    <property type="entry name" value="Cation_efflux_TM"/>
</dbReference>
<organism evidence="11 12">
    <name type="scientific">Staphylococcus massiliensis S46</name>
    <dbReference type="NCBI Taxonomy" id="1229783"/>
    <lineage>
        <taxon>Bacteria</taxon>
        <taxon>Bacillati</taxon>
        <taxon>Bacillota</taxon>
        <taxon>Bacilli</taxon>
        <taxon>Bacillales</taxon>
        <taxon>Staphylococcaceae</taxon>
        <taxon>Staphylococcus</taxon>
    </lineage>
</organism>
<evidence type="ECO:0008006" key="13">
    <source>
        <dbReference type="Google" id="ProtNLM"/>
    </source>
</evidence>
<feature type="transmembrane region" description="Helical" evidence="8">
    <location>
        <begin position="14"/>
        <end position="35"/>
    </location>
</feature>
<dbReference type="InterPro" id="IPR002524">
    <property type="entry name" value="Cation_efflux"/>
</dbReference>
<evidence type="ECO:0000256" key="7">
    <source>
        <dbReference type="ARBA" id="ARBA00023136"/>
    </source>
</evidence>
<dbReference type="PATRIC" id="fig|1229783.3.peg.2166"/>
<dbReference type="EMBL" id="AMSQ01000026">
    <property type="protein sequence ID" value="EKU45704.1"/>
    <property type="molecule type" value="Genomic_DNA"/>
</dbReference>
<dbReference type="Gene3D" id="1.20.1510.10">
    <property type="entry name" value="Cation efflux protein transmembrane domain"/>
    <property type="match status" value="1"/>
</dbReference>
<feature type="transmembrane region" description="Helical" evidence="8">
    <location>
        <begin position="178"/>
        <end position="197"/>
    </location>
</feature>
<dbReference type="SUPFAM" id="SSF161111">
    <property type="entry name" value="Cation efflux protein transmembrane domain-like"/>
    <property type="match status" value="1"/>
</dbReference>
<dbReference type="InterPro" id="IPR027469">
    <property type="entry name" value="Cation_efflux_TMD_sf"/>
</dbReference>
<dbReference type="Gene3D" id="3.30.70.1350">
    <property type="entry name" value="Cation efflux protein, cytoplasmic domain"/>
    <property type="match status" value="1"/>
</dbReference>
<name>K9AEE6_9STAP</name>
<comment type="caution">
    <text evidence="11">The sequence shown here is derived from an EMBL/GenBank/DDBJ whole genome shotgun (WGS) entry which is preliminary data.</text>
</comment>
<feature type="transmembrane region" description="Helical" evidence="8">
    <location>
        <begin position="47"/>
        <end position="65"/>
    </location>
</feature>
<dbReference type="PANTHER" id="PTHR11562:SF17">
    <property type="entry name" value="RE54080P-RELATED"/>
    <property type="match status" value="1"/>
</dbReference>
<evidence type="ECO:0000256" key="2">
    <source>
        <dbReference type="ARBA" id="ARBA00008873"/>
    </source>
</evidence>
<dbReference type="OrthoDB" id="9809646at2"/>
<keyword evidence="5 8" id="KW-1133">Transmembrane helix</keyword>
<dbReference type="InterPro" id="IPR050681">
    <property type="entry name" value="CDF/SLC30A"/>
</dbReference>
<gene>
    <name evidence="11" type="ORF">C273_10892</name>
</gene>
<evidence type="ECO:0000256" key="4">
    <source>
        <dbReference type="ARBA" id="ARBA00022692"/>
    </source>
</evidence>
<feature type="transmembrane region" description="Helical" evidence="8">
    <location>
        <begin position="119"/>
        <end position="139"/>
    </location>
</feature>
<dbReference type="Pfam" id="PF16916">
    <property type="entry name" value="ZT_dimer"/>
    <property type="match status" value="1"/>
</dbReference>
<keyword evidence="6" id="KW-0406">Ion transport</keyword>
<dbReference type="InterPro" id="IPR027470">
    <property type="entry name" value="Cation_efflux_CTD"/>
</dbReference>
<keyword evidence="3" id="KW-0813">Transport</keyword>
<comment type="similarity">
    <text evidence="2">Belongs to the cation diffusion facilitator (CDF) transporter (TC 2.A.4) family. SLC30A subfamily.</text>
</comment>
<dbReference type="GO" id="GO:0005385">
    <property type="term" value="F:zinc ion transmembrane transporter activity"/>
    <property type="evidence" value="ECO:0007669"/>
    <property type="project" value="TreeGrafter"/>
</dbReference>
<keyword evidence="4 8" id="KW-0812">Transmembrane</keyword>
<dbReference type="STRING" id="1229783.C273_10892"/>
<evidence type="ECO:0000256" key="3">
    <source>
        <dbReference type="ARBA" id="ARBA00022448"/>
    </source>
</evidence>